<dbReference type="PANTHER" id="PTHR43685:SF2">
    <property type="entry name" value="GLYCOSYLTRANSFERASE 2-LIKE DOMAIN-CONTAINING PROTEIN"/>
    <property type="match status" value="1"/>
</dbReference>
<evidence type="ECO:0000313" key="4">
    <source>
        <dbReference type="Proteomes" id="UP000460221"/>
    </source>
</evidence>
<dbReference type="SUPFAM" id="SSF53448">
    <property type="entry name" value="Nucleotide-diphospho-sugar transferases"/>
    <property type="match status" value="1"/>
</dbReference>
<sequence length="337" mass="36479">MVICAYTDERWDDLRASVESAVAQTVPALEVLVVIDHNDELLDRARRHFFGTSPVRVLASVDRKGLSGARNSGVRAARGGVVAFLDDDATAADDWIETLRAPYVDPTVAGVGGHATPVWPAARPGWLPTEFDWVVGCSYTGQPETTAEVRNFIGCNMSIRRSYFDAVGGFSHAIGRVGKIPLGCEETELCIRIRQHDPQARMVYEPDMRVRHRVSADRVRPKYFFRRCYAEGLSKAVVAELVGAQDGLGSERSYVGKVLPAAVIRGVRQGFSLHSSAVQRKDGRRRAGAVVSGLAATTVGYAYARLRILTGVQPKPGPAPSIDELPGSPMGALHSAV</sequence>
<dbReference type="InterPro" id="IPR050834">
    <property type="entry name" value="Glycosyltransf_2"/>
</dbReference>
<keyword evidence="3" id="KW-0808">Transferase</keyword>
<dbReference type="AlphaFoldDB" id="A0A7K1FI22"/>
<dbReference type="PANTHER" id="PTHR43685">
    <property type="entry name" value="GLYCOSYLTRANSFERASE"/>
    <property type="match status" value="1"/>
</dbReference>
<comment type="caution">
    <text evidence="3">The sequence shown here is derived from an EMBL/GenBank/DDBJ whole genome shotgun (WGS) entry which is preliminary data.</text>
</comment>
<feature type="domain" description="Glycosyltransferase 2-like" evidence="2">
    <location>
        <begin position="2"/>
        <end position="167"/>
    </location>
</feature>
<protein>
    <submittedName>
        <fullName evidence="3">Glycosyltransferase</fullName>
    </submittedName>
</protein>
<dbReference type="Proteomes" id="UP000460221">
    <property type="component" value="Unassembled WGS sequence"/>
</dbReference>
<dbReference type="EMBL" id="WLYK01000001">
    <property type="protein sequence ID" value="MTD13748.1"/>
    <property type="molecule type" value="Genomic_DNA"/>
</dbReference>
<keyword evidence="4" id="KW-1185">Reference proteome</keyword>
<dbReference type="GO" id="GO:0016740">
    <property type="term" value="F:transferase activity"/>
    <property type="evidence" value="ECO:0007669"/>
    <property type="project" value="UniProtKB-KW"/>
</dbReference>
<name>A0A7K1FI22_9ACTN</name>
<accession>A0A7K1FI22</accession>
<evidence type="ECO:0000256" key="1">
    <source>
        <dbReference type="SAM" id="MobiDB-lite"/>
    </source>
</evidence>
<proteinExistence type="predicted"/>
<evidence type="ECO:0000313" key="3">
    <source>
        <dbReference type="EMBL" id="MTD13748.1"/>
    </source>
</evidence>
<dbReference type="Gene3D" id="3.90.550.10">
    <property type="entry name" value="Spore Coat Polysaccharide Biosynthesis Protein SpsA, Chain A"/>
    <property type="match status" value="1"/>
</dbReference>
<gene>
    <name evidence="3" type="ORF">GIS00_07300</name>
</gene>
<dbReference type="InterPro" id="IPR029044">
    <property type="entry name" value="Nucleotide-diphossugar_trans"/>
</dbReference>
<evidence type="ECO:0000259" key="2">
    <source>
        <dbReference type="Pfam" id="PF00535"/>
    </source>
</evidence>
<reference evidence="3 4" key="1">
    <citation type="submission" date="2019-11" db="EMBL/GenBank/DDBJ databases">
        <authorList>
            <person name="Jiang L.-Q."/>
        </authorList>
    </citation>
    <scope>NUCLEOTIDE SEQUENCE [LARGE SCALE GENOMIC DNA]</scope>
    <source>
        <strain evidence="3 4">YIM 132087</strain>
    </source>
</reference>
<dbReference type="InterPro" id="IPR001173">
    <property type="entry name" value="Glyco_trans_2-like"/>
</dbReference>
<organism evidence="3 4">
    <name type="scientific">Nakamurella alba</name>
    <dbReference type="NCBI Taxonomy" id="2665158"/>
    <lineage>
        <taxon>Bacteria</taxon>
        <taxon>Bacillati</taxon>
        <taxon>Actinomycetota</taxon>
        <taxon>Actinomycetes</taxon>
        <taxon>Nakamurellales</taxon>
        <taxon>Nakamurellaceae</taxon>
        <taxon>Nakamurella</taxon>
    </lineage>
</organism>
<feature type="region of interest" description="Disordered" evidence="1">
    <location>
        <begin position="318"/>
        <end position="337"/>
    </location>
</feature>
<dbReference type="Pfam" id="PF00535">
    <property type="entry name" value="Glycos_transf_2"/>
    <property type="match status" value="1"/>
</dbReference>